<keyword evidence="3" id="KW-1185">Reference proteome</keyword>
<keyword evidence="1" id="KW-0472">Membrane</keyword>
<keyword evidence="1" id="KW-0812">Transmembrane</keyword>
<sequence>MVGSKLLLEVGFLKRKNGIGNKGFTLIEVLTTLAILGIVISVYSTLYYTGYKAYDNTQKNIDVEQNVRYAMNYIVDKINQSTNKNNISPYTDSNGNSGIKIDYQNIILHNNVKHTIYAYGNNGNEIAVNIYGFKVIPKNNNIIYIEITGHSKNSLNTYTLSTDVFLRK</sequence>
<proteinExistence type="predicted"/>
<protein>
    <submittedName>
        <fullName evidence="2">Prepilin-type N-terminal cleavage/methylation domain-containing protein</fullName>
    </submittedName>
</protein>
<feature type="transmembrane region" description="Helical" evidence="1">
    <location>
        <begin position="24"/>
        <end position="48"/>
    </location>
</feature>
<dbReference type="Pfam" id="PF07963">
    <property type="entry name" value="N_methyl"/>
    <property type="match status" value="1"/>
</dbReference>
<dbReference type="AlphaFoldDB" id="A0A974Y422"/>
<dbReference type="KEGG" id="aaut:ACETAC_06305"/>
<name>A0A974Y422_9THEO</name>
<evidence type="ECO:0000313" key="2">
    <source>
        <dbReference type="EMBL" id="QSZ26530.1"/>
    </source>
</evidence>
<dbReference type="NCBIfam" id="TIGR02532">
    <property type="entry name" value="IV_pilin_GFxxxE"/>
    <property type="match status" value="1"/>
</dbReference>
<dbReference type="InterPro" id="IPR045584">
    <property type="entry name" value="Pilin-like"/>
</dbReference>
<dbReference type="SUPFAM" id="SSF54523">
    <property type="entry name" value="Pili subunits"/>
    <property type="match status" value="1"/>
</dbReference>
<dbReference type="EMBL" id="CP060096">
    <property type="protein sequence ID" value="QSZ26530.1"/>
    <property type="molecule type" value="Genomic_DNA"/>
</dbReference>
<organism evidence="2 3">
    <name type="scientific">Aceticella autotrophica</name>
    <dbReference type="NCBI Taxonomy" id="2755338"/>
    <lineage>
        <taxon>Bacteria</taxon>
        <taxon>Bacillati</taxon>
        <taxon>Bacillota</taxon>
        <taxon>Clostridia</taxon>
        <taxon>Thermoanaerobacterales</taxon>
        <taxon>Thermoanaerobacteraceae</taxon>
        <taxon>Aceticella</taxon>
    </lineage>
</organism>
<accession>A0A974Y422</accession>
<evidence type="ECO:0000313" key="3">
    <source>
        <dbReference type="Proteomes" id="UP000671913"/>
    </source>
</evidence>
<keyword evidence="1" id="KW-1133">Transmembrane helix</keyword>
<dbReference type="Proteomes" id="UP000671913">
    <property type="component" value="Chromosome"/>
</dbReference>
<reference evidence="2" key="1">
    <citation type="submission" date="2020-08" db="EMBL/GenBank/DDBJ databases">
        <title>Genomic insights into the carbon and energy metabolism of the first obligate autotrophic acetogenic bacterium Aceticella autotrophica gen. nov., sp. nov.</title>
        <authorList>
            <person name="Toshchakov S.V."/>
            <person name="Elcheninov A.G."/>
            <person name="Kublanov I.V."/>
            <person name="Frolov E.N."/>
            <person name="Lebedinsky A.V."/>
        </authorList>
    </citation>
    <scope>NUCLEOTIDE SEQUENCE</scope>
    <source>
        <strain evidence="2">3443-3Ac</strain>
    </source>
</reference>
<gene>
    <name evidence="2" type="ORF">ACETAC_06305</name>
</gene>
<dbReference type="InterPro" id="IPR012902">
    <property type="entry name" value="N_methyl_site"/>
</dbReference>
<evidence type="ECO:0000256" key="1">
    <source>
        <dbReference type="SAM" id="Phobius"/>
    </source>
</evidence>